<gene>
    <name evidence="1" type="ORF">AA309_14380</name>
</gene>
<proteinExistence type="predicted"/>
<keyword evidence="2" id="KW-1185">Reference proteome</keyword>
<evidence type="ECO:0000313" key="1">
    <source>
        <dbReference type="EMBL" id="KLK92516.1"/>
    </source>
</evidence>
<evidence type="ECO:0000313" key="2">
    <source>
        <dbReference type="Proteomes" id="UP000035489"/>
    </source>
</evidence>
<protein>
    <submittedName>
        <fullName evidence="1">Uncharacterized protein</fullName>
    </submittedName>
</protein>
<organism evidence="1 2">
    <name type="scientific">Microvirga vignae</name>
    <dbReference type="NCBI Taxonomy" id="1225564"/>
    <lineage>
        <taxon>Bacteria</taxon>
        <taxon>Pseudomonadati</taxon>
        <taxon>Pseudomonadota</taxon>
        <taxon>Alphaproteobacteria</taxon>
        <taxon>Hyphomicrobiales</taxon>
        <taxon>Methylobacteriaceae</taxon>
        <taxon>Microvirga</taxon>
    </lineage>
</organism>
<reference evidence="1 2" key="1">
    <citation type="submission" date="2015-05" db="EMBL/GenBank/DDBJ databases">
        <title>Draft genome sequence of Microvirga vignae strain BR3299, a novel nitrogen fixing bacteria isolated from Brazil semi-aired region.</title>
        <authorList>
            <person name="Zilli J.E."/>
            <person name="Passos S.R."/>
            <person name="Leite J."/>
            <person name="Baldani J.I."/>
            <person name="Xavier G.R."/>
            <person name="Rumjaneck N.G."/>
            <person name="Simoes-Araujo J.L."/>
        </authorList>
    </citation>
    <scope>NUCLEOTIDE SEQUENCE [LARGE SCALE GENOMIC DNA]</scope>
    <source>
        <strain evidence="1 2">BR3299</strain>
    </source>
</reference>
<dbReference type="PATRIC" id="fig|1225564.3.peg.3744"/>
<name>A0A0H1RCE2_9HYPH</name>
<accession>A0A0H1RCE2</accession>
<dbReference type="AlphaFoldDB" id="A0A0H1RCE2"/>
<sequence length="78" mass="8613">MKRELGSEQNCSASRSAVDSGLIVLAVATFRQTHHAISTNTPEDIDTHVIGKWFAGTLGRAILLVVITALRNRLDRRR</sequence>
<dbReference type="Proteomes" id="UP000035489">
    <property type="component" value="Unassembled WGS sequence"/>
</dbReference>
<dbReference type="EMBL" id="LCYG01000033">
    <property type="protein sequence ID" value="KLK92516.1"/>
    <property type="molecule type" value="Genomic_DNA"/>
</dbReference>
<comment type="caution">
    <text evidence="1">The sequence shown here is derived from an EMBL/GenBank/DDBJ whole genome shotgun (WGS) entry which is preliminary data.</text>
</comment>